<reference evidence="2" key="1">
    <citation type="submission" date="2017-08" db="EMBL/GenBank/DDBJ databases">
        <authorList>
            <person name="Grouzdev D.S."/>
            <person name="Gaisin V.A."/>
            <person name="Rysina M.S."/>
            <person name="Gorlenko V.M."/>
        </authorList>
    </citation>
    <scope>NUCLEOTIDE SEQUENCE [LARGE SCALE GENOMIC DNA]</scope>
    <source>
        <strain evidence="2">Kir15-3F</strain>
    </source>
</reference>
<dbReference type="EMBL" id="NQWI01000017">
    <property type="protein sequence ID" value="PDW04008.1"/>
    <property type="molecule type" value="Genomic_DNA"/>
</dbReference>
<dbReference type="AlphaFoldDB" id="A0A2A6RM99"/>
<dbReference type="Proteomes" id="UP000220527">
    <property type="component" value="Unassembled WGS sequence"/>
</dbReference>
<evidence type="ECO:0000313" key="1">
    <source>
        <dbReference type="EMBL" id="PDW04008.1"/>
    </source>
</evidence>
<evidence type="ECO:0008006" key="3">
    <source>
        <dbReference type="Google" id="ProtNLM"/>
    </source>
</evidence>
<comment type="caution">
    <text evidence="1">The sequence shown here is derived from an EMBL/GenBank/DDBJ whole genome shotgun (WGS) entry which is preliminary data.</text>
</comment>
<sequence length="336" mass="37359">MTILLQASDLAALAPTALPTYRQERYQGDAMDIALDAFDPEHRVILQQMYALLTQLRQLSDPHQAQPVGLDTIQQILREHEWKRLVDGMRTISLPATAPIDPLRASQVLHDLRGGALQAIVLLLGLVDLGITGEQDLLRLWLLSRDHLKIFRNALTDIDPEGSALDQAHNLHHINLILEKWQQAIYTLSDAQATIHVDCAFDGYVAERCLEFAALDRILYNLINNAVRHSPDSEVALAILPLPADKPSQLRLGVANRLTPAQHMRLNQLVEGDHKRLFAGGLTIGGSGHGLRICADFVQRAFGLRQLDLALAMGYLGVSVPDERIIFWVHWPVAGE</sequence>
<name>A0A2A6RM99_9CHLR</name>
<accession>A0A2A6RM99</accession>
<organism evidence="1 2">
    <name type="scientific">Candidatus Viridilinea mediisalina</name>
    <dbReference type="NCBI Taxonomy" id="2024553"/>
    <lineage>
        <taxon>Bacteria</taxon>
        <taxon>Bacillati</taxon>
        <taxon>Chloroflexota</taxon>
        <taxon>Chloroflexia</taxon>
        <taxon>Chloroflexales</taxon>
        <taxon>Chloroflexineae</taxon>
        <taxon>Oscillochloridaceae</taxon>
        <taxon>Candidatus Viridilinea</taxon>
    </lineage>
</organism>
<protein>
    <recommendedName>
        <fullName evidence="3">Histidine kinase domain-containing protein</fullName>
    </recommendedName>
</protein>
<gene>
    <name evidence="1" type="ORF">CJ255_05985</name>
</gene>
<dbReference type="SUPFAM" id="SSF55874">
    <property type="entry name" value="ATPase domain of HSP90 chaperone/DNA topoisomerase II/histidine kinase"/>
    <property type="match status" value="1"/>
</dbReference>
<evidence type="ECO:0000313" key="2">
    <source>
        <dbReference type="Proteomes" id="UP000220527"/>
    </source>
</evidence>
<proteinExistence type="predicted"/>
<dbReference type="RefSeq" id="WP_097643179.1">
    <property type="nucleotide sequence ID" value="NZ_NQWI01000017.1"/>
</dbReference>
<keyword evidence="2" id="KW-1185">Reference proteome</keyword>
<dbReference type="Gene3D" id="3.30.565.10">
    <property type="entry name" value="Histidine kinase-like ATPase, C-terminal domain"/>
    <property type="match status" value="1"/>
</dbReference>
<dbReference type="OrthoDB" id="143408at2"/>
<dbReference type="InterPro" id="IPR036890">
    <property type="entry name" value="HATPase_C_sf"/>
</dbReference>